<feature type="non-terminal residue" evidence="2">
    <location>
        <position position="117"/>
    </location>
</feature>
<organism evidence="2 3">
    <name type="scientific">Bacillus cereus</name>
    <dbReference type="NCBI Taxonomy" id="1396"/>
    <lineage>
        <taxon>Bacteria</taxon>
        <taxon>Bacillati</taxon>
        <taxon>Bacillota</taxon>
        <taxon>Bacilli</taxon>
        <taxon>Bacillales</taxon>
        <taxon>Bacillaceae</taxon>
        <taxon>Bacillus</taxon>
        <taxon>Bacillus cereus group</taxon>
    </lineage>
</organism>
<feature type="transmembrane region" description="Helical" evidence="1">
    <location>
        <begin position="6"/>
        <end position="29"/>
    </location>
</feature>
<proteinExistence type="predicted"/>
<name>A0A9X9A7C4_BACCE</name>
<gene>
    <name evidence="2" type="ORF">FC695_23175</name>
</gene>
<protein>
    <submittedName>
        <fullName evidence="2">Sugar translocase</fullName>
    </submittedName>
</protein>
<feature type="transmembrane region" description="Helical" evidence="1">
    <location>
        <begin position="41"/>
        <end position="62"/>
    </location>
</feature>
<dbReference type="Proteomes" id="UP000308444">
    <property type="component" value="Unassembled WGS sequence"/>
</dbReference>
<dbReference type="AlphaFoldDB" id="A0A9X9A7C4"/>
<evidence type="ECO:0000256" key="1">
    <source>
        <dbReference type="SAM" id="Phobius"/>
    </source>
</evidence>
<evidence type="ECO:0000313" key="3">
    <source>
        <dbReference type="Proteomes" id="UP000308444"/>
    </source>
</evidence>
<reference evidence="2 3" key="1">
    <citation type="journal article" date="2019" name="Environ. Microbiol.">
        <title>An active ?-lactamase is a part of an orchestrated cell wall stress resistance network of Bacillus subtilis and related rhizosphere species.</title>
        <authorList>
            <person name="Bucher T."/>
            <person name="Keren-Paz A."/>
            <person name="Hausser J."/>
            <person name="Olender T."/>
            <person name="Cytryn E."/>
            <person name="Kolodkin-Gal I."/>
        </authorList>
    </citation>
    <scope>NUCLEOTIDE SEQUENCE [LARGE SCALE GENOMIC DNA]</scope>
    <source>
        <strain evidence="2 3">I32</strain>
    </source>
</reference>
<dbReference type="EMBL" id="SZOH01001771">
    <property type="protein sequence ID" value="TKI99773.1"/>
    <property type="molecule type" value="Genomic_DNA"/>
</dbReference>
<comment type="caution">
    <text evidence="2">The sequence shown here is derived from an EMBL/GenBank/DDBJ whole genome shotgun (WGS) entry which is preliminary data.</text>
</comment>
<feature type="transmembrane region" description="Helical" evidence="1">
    <location>
        <begin position="68"/>
        <end position="85"/>
    </location>
</feature>
<accession>A0A9X9A7C4</accession>
<sequence>ADKNLIYMMINVMFFMLIGLTWQNIGIAYFQLTELMKYIALIKVVSASVVIIITCFCIFGELPVYVTARLYAFGYMIGGLFSIYIMRRKTKMNMKVLIHKALFWQLTPFIISGFLIM</sequence>
<keyword evidence="1" id="KW-0472">Membrane</keyword>
<feature type="non-terminal residue" evidence="2">
    <location>
        <position position="1"/>
    </location>
</feature>
<keyword evidence="1" id="KW-0812">Transmembrane</keyword>
<feature type="transmembrane region" description="Helical" evidence="1">
    <location>
        <begin position="97"/>
        <end position="116"/>
    </location>
</feature>
<keyword evidence="1" id="KW-1133">Transmembrane helix</keyword>
<evidence type="ECO:0000313" key="2">
    <source>
        <dbReference type="EMBL" id="TKI99773.1"/>
    </source>
</evidence>